<organism evidence="4 5">
    <name type="scientific">Durusdinium trenchii</name>
    <dbReference type="NCBI Taxonomy" id="1381693"/>
    <lineage>
        <taxon>Eukaryota</taxon>
        <taxon>Sar</taxon>
        <taxon>Alveolata</taxon>
        <taxon>Dinophyceae</taxon>
        <taxon>Suessiales</taxon>
        <taxon>Symbiodiniaceae</taxon>
        <taxon>Durusdinium</taxon>
    </lineage>
</organism>
<dbReference type="SUPFAM" id="SSF47473">
    <property type="entry name" value="EF-hand"/>
    <property type="match status" value="1"/>
</dbReference>
<dbReference type="EMBL" id="CAXAMM010044006">
    <property type="protein sequence ID" value="CAK9112662.1"/>
    <property type="molecule type" value="Genomic_DNA"/>
</dbReference>
<evidence type="ECO:0000313" key="5">
    <source>
        <dbReference type="Proteomes" id="UP001642464"/>
    </source>
</evidence>
<feature type="domain" description="EF-hand" evidence="3">
    <location>
        <begin position="225"/>
        <end position="260"/>
    </location>
</feature>
<feature type="compositionally biased region" description="Polar residues" evidence="2">
    <location>
        <begin position="84"/>
        <end position="98"/>
    </location>
</feature>
<gene>
    <name evidence="4" type="ORF">SCF082_LOCUS52233</name>
</gene>
<feature type="region of interest" description="Disordered" evidence="2">
    <location>
        <begin position="65"/>
        <end position="98"/>
    </location>
</feature>
<dbReference type="Gene3D" id="1.10.238.10">
    <property type="entry name" value="EF-hand"/>
    <property type="match status" value="1"/>
</dbReference>
<keyword evidence="5" id="KW-1185">Reference proteome</keyword>
<reference evidence="4 5" key="1">
    <citation type="submission" date="2024-02" db="EMBL/GenBank/DDBJ databases">
        <authorList>
            <person name="Chen Y."/>
            <person name="Shah S."/>
            <person name="Dougan E. K."/>
            <person name="Thang M."/>
            <person name="Chan C."/>
        </authorList>
    </citation>
    <scope>NUCLEOTIDE SEQUENCE [LARGE SCALE GENOMIC DNA]</scope>
</reference>
<dbReference type="InterPro" id="IPR018247">
    <property type="entry name" value="EF_Hand_1_Ca_BS"/>
</dbReference>
<dbReference type="PROSITE" id="PS00018">
    <property type="entry name" value="EF_HAND_1"/>
    <property type="match status" value="2"/>
</dbReference>
<evidence type="ECO:0000259" key="3">
    <source>
        <dbReference type="PROSITE" id="PS50222"/>
    </source>
</evidence>
<evidence type="ECO:0000256" key="1">
    <source>
        <dbReference type="ARBA" id="ARBA00022837"/>
    </source>
</evidence>
<dbReference type="Proteomes" id="UP001642464">
    <property type="component" value="Unassembled WGS sequence"/>
</dbReference>
<comment type="caution">
    <text evidence="4">The sequence shown here is derived from an EMBL/GenBank/DDBJ whole genome shotgun (WGS) entry which is preliminary data.</text>
</comment>
<sequence>MSDDAVLRRPARMDRRRTEGDHHYRVHVADLTEGMRQGPISHAIRKEKKNLRPMPPLMTLHDMRLHPPAAPAFSPLASHPLSPQSDQSTPRKSPSMLNRRSTLPALLDVNSEALMLSRQLHLDFHEVKFVVQELRRDGRRLSNGGMDLGTFRQILLRVFGLDDIKEHVVQNAYGECLAAEGPIDTRKFMIWYRDHIFNIEATKSQAEQGDGLTLELAKKHNCSCIELDKVKLQFDHFDLDKSGVIDFHEFEHMMYELLHCSSKSDLPRNRLLRFWHEADLDQNGVIDFQEFTEWYMKYFGSASPGGIVEAFYKSFMPDVQRTHHLENLIESEEKRGDSKLDTQALKPYLNSKFQHNCRIDIK</sequence>
<evidence type="ECO:0000256" key="2">
    <source>
        <dbReference type="SAM" id="MobiDB-lite"/>
    </source>
</evidence>
<proteinExistence type="predicted"/>
<dbReference type="SMART" id="SM00054">
    <property type="entry name" value="EFh"/>
    <property type="match status" value="2"/>
</dbReference>
<dbReference type="PROSITE" id="PS50222">
    <property type="entry name" value="EF_HAND_2"/>
    <property type="match status" value="2"/>
</dbReference>
<dbReference type="CDD" id="cd00051">
    <property type="entry name" value="EFh"/>
    <property type="match status" value="1"/>
</dbReference>
<feature type="region of interest" description="Disordered" evidence="2">
    <location>
        <begin position="1"/>
        <end position="21"/>
    </location>
</feature>
<keyword evidence="1" id="KW-0106">Calcium</keyword>
<protein>
    <submittedName>
        <fullName evidence="4">Caltractin (Centrin)</fullName>
    </submittedName>
</protein>
<feature type="domain" description="EF-hand" evidence="3">
    <location>
        <begin position="266"/>
        <end position="301"/>
    </location>
</feature>
<evidence type="ECO:0000313" key="4">
    <source>
        <dbReference type="EMBL" id="CAK9112662.1"/>
    </source>
</evidence>
<name>A0ABP0SJT7_9DINO</name>
<accession>A0ABP0SJT7</accession>
<dbReference type="InterPro" id="IPR002048">
    <property type="entry name" value="EF_hand_dom"/>
</dbReference>
<dbReference type="InterPro" id="IPR011992">
    <property type="entry name" value="EF-hand-dom_pair"/>
</dbReference>
<dbReference type="Pfam" id="PF13499">
    <property type="entry name" value="EF-hand_7"/>
    <property type="match status" value="1"/>
</dbReference>
<feature type="compositionally biased region" description="Low complexity" evidence="2">
    <location>
        <begin position="71"/>
        <end position="83"/>
    </location>
</feature>